<keyword evidence="3" id="KW-1185">Reference proteome</keyword>
<reference evidence="3" key="3">
    <citation type="journal article" date="2018" name="Mol. Plant Microbe Interact.">
        <title>Genome sequence resources for the wheat stripe rust pathogen (Puccinia striiformis f. sp. tritici) and the barley stripe rust pathogen (Puccinia striiformis f. sp. hordei).</title>
        <authorList>
            <person name="Xia C."/>
            <person name="Wang M."/>
            <person name="Yin C."/>
            <person name="Cornejo O.E."/>
            <person name="Hulbert S.H."/>
            <person name="Chen X."/>
        </authorList>
    </citation>
    <scope>NUCLEOTIDE SEQUENCE [LARGE SCALE GENOMIC DNA]</scope>
    <source>
        <strain evidence="3">93TX-2</strain>
    </source>
</reference>
<proteinExistence type="predicted"/>
<evidence type="ECO:0000256" key="1">
    <source>
        <dbReference type="SAM" id="MobiDB-lite"/>
    </source>
</evidence>
<dbReference type="EMBL" id="PKSM01000130">
    <property type="protein sequence ID" value="POW09182.1"/>
    <property type="molecule type" value="Genomic_DNA"/>
</dbReference>
<organism evidence="2 3">
    <name type="scientific">Puccinia striiformis</name>
    <dbReference type="NCBI Taxonomy" id="27350"/>
    <lineage>
        <taxon>Eukaryota</taxon>
        <taxon>Fungi</taxon>
        <taxon>Dikarya</taxon>
        <taxon>Basidiomycota</taxon>
        <taxon>Pucciniomycotina</taxon>
        <taxon>Pucciniomycetes</taxon>
        <taxon>Pucciniales</taxon>
        <taxon>Pucciniaceae</taxon>
        <taxon>Puccinia</taxon>
    </lineage>
</organism>
<feature type="region of interest" description="Disordered" evidence="1">
    <location>
        <begin position="14"/>
        <end position="33"/>
    </location>
</feature>
<evidence type="ECO:0000313" key="2">
    <source>
        <dbReference type="EMBL" id="POW09182.1"/>
    </source>
</evidence>
<comment type="caution">
    <text evidence="2">The sequence shown here is derived from an EMBL/GenBank/DDBJ whole genome shotgun (WGS) entry which is preliminary data.</text>
</comment>
<protein>
    <submittedName>
        <fullName evidence="2">Uncharacterized protein</fullName>
    </submittedName>
</protein>
<evidence type="ECO:0000313" key="3">
    <source>
        <dbReference type="Proteomes" id="UP000238274"/>
    </source>
</evidence>
<accession>A0A2S4VHZ8</accession>
<sequence>MEFPEIDTSAEISQPFLAANNQPSSSSSSLATVAGGNTKKADFVRDNINQEDILGNWIPITSESTDTQGQIKSQEKALKRIGSTPELVIRPACLIMRRVVIYNHKEILFCYFPLNKLQPVP</sequence>
<dbReference type="VEuPathDB" id="FungiDB:PSHT_09253"/>
<dbReference type="VEuPathDB" id="FungiDB:PSTT_00825"/>
<name>A0A2S4VHZ8_9BASI</name>
<gene>
    <name evidence="2" type="ORF">PSHT_09253</name>
</gene>
<dbReference type="AlphaFoldDB" id="A0A2S4VHZ8"/>
<dbReference type="Proteomes" id="UP000238274">
    <property type="component" value="Unassembled WGS sequence"/>
</dbReference>
<reference evidence="3" key="2">
    <citation type="journal article" date="2018" name="BMC Genomics">
        <title>Genomic insights into host adaptation between the wheat stripe rust pathogen (Puccinia striiformis f. sp. tritici) and the barley stripe rust pathogen (Puccinia striiformis f. sp. hordei).</title>
        <authorList>
            <person name="Xia C."/>
            <person name="Wang M."/>
            <person name="Yin C."/>
            <person name="Cornejo O.E."/>
            <person name="Hulbert S.H."/>
            <person name="Chen X."/>
        </authorList>
    </citation>
    <scope>NUCLEOTIDE SEQUENCE [LARGE SCALE GENOMIC DNA]</scope>
    <source>
        <strain evidence="3">93TX-2</strain>
    </source>
</reference>
<reference evidence="2 3" key="1">
    <citation type="submission" date="2017-12" db="EMBL/GenBank/DDBJ databases">
        <title>Gene loss provides genomic basis for host adaptation in cereal stripe rust fungi.</title>
        <authorList>
            <person name="Xia C."/>
        </authorList>
    </citation>
    <scope>NUCLEOTIDE SEQUENCE [LARGE SCALE GENOMIC DNA]</scope>
    <source>
        <strain evidence="2 3">93TX-2</strain>
    </source>
</reference>